<reference evidence="3" key="1">
    <citation type="submission" date="2016-04" db="EMBL/GenBank/DDBJ databases">
        <authorList>
            <person name="Evans L.H."/>
            <person name="Alamgir A."/>
            <person name="Owens N."/>
            <person name="Weber N.D."/>
            <person name="Virtaneva K."/>
            <person name="Barbian K."/>
            <person name="Babar A."/>
            <person name="Rosenke K."/>
        </authorList>
    </citation>
    <scope>NUCLEOTIDE SEQUENCE [LARGE SCALE GENOMIC DNA]</scope>
    <source>
        <strain evidence="3">CBS 101.48</strain>
    </source>
</reference>
<dbReference type="OrthoDB" id="2261837at2759"/>
<proteinExistence type="predicted"/>
<dbReference type="SUPFAM" id="SSF52047">
    <property type="entry name" value="RNI-like"/>
    <property type="match status" value="1"/>
</dbReference>
<keyword evidence="4" id="KW-1185">Reference proteome</keyword>
<evidence type="ECO:0000259" key="2">
    <source>
        <dbReference type="PROSITE" id="PS50181"/>
    </source>
</evidence>
<dbReference type="SUPFAM" id="SSF81383">
    <property type="entry name" value="F-box domain"/>
    <property type="match status" value="1"/>
</dbReference>
<dbReference type="InParanoid" id="A0A163KA49"/>
<dbReference type="EMBL" id="LT555144">
    <property type="protein sequence ID" value="SAM09587.1"/>
    <property type="molecule type" value="Genomic_DNA"/>
</dbReference>
<dbReference type="SMART" id="SM00256">
    <property type="entry name" value="FBOX"/>
    <property type="match status" value="1"/>
</dbReference>
<protein>
    <recommendedName>
        <fullName evidence="2">F-box domain-containing protein</fullName>
    </recommendedName>
</protein>
<evidence type="ECO:0000256" key="1">
    <source>
        <dbReference type="SAM" id="MobiDB-lite"/>
    </source>
</evidence>
<dbReference type="Pfam" id="PF12937">
    <property type="entry name" value="F-box-like"/>
    <property type="match status" value="1"/>
</dbReference>
<gene>
    <name evidence="3" type="primary">ABSGL_15283.1 scaffold 16333</name>
</gene>
<dbReference type="PANTHER" id="PTHR38926">
    <property type="entry name" value="F-BOX DOMAIN CONTAINING PROTEIN, EXPRESSED"/>
    <property type="match status" value="1"/>
</dbReference>
<dbReference type="Proteomes" id="UP000078561">
    <property type="component" value="Unassembled WGS sequence"/>
</dbReference>
<dbReference type="AlphaFoldDB" id="A0A163KA49"/>
<dbReference type="InterPro" id="IPR036047">
    <property type="entry name" value="F-box-like_dom_sf"/>
</dbReference>
<dbReference type="Gene3D" id="1.20.1280.50">
    <property type="match status" value="1"/>
</dbReference>
<dbReference type="PANTHER" id="PTHR38926:SF5">
    <property type="entry name" value="F-BOX AND LEUCINE-RICH REPEAT PROTEIN 6"/>
    <property type="match status" value="1"/>
</dbReference>
<organism evidence="3">
    <name type="scientific">Absidia glauca</name>
    <name type="common">Pin mould</name>
    <dbReference type="NCBI Taxonomy" id="4829"/>
    <lineage>
        <taxon>Eukaryota</taxon>
        <taxon>Fungi</taxon>
        <taxon>Fungi incertae sedis</taxon>
        <taxon>Mucoromycota</taxon>
        <taxon>Mucoromycotina</taxon>
        <taxon>Mucoromycetes</taxon>
        <taxon>Mucorales</taxon>
        <taxon>Cunninghamellaceae</taxon>
        <taxon>Absidia</taxon>
    </lineage>
</organism>
<dbReference type="PROSITE" id="PS50181">
    <property type="entry name" value="FBOX"/>
    <property type="match status" value="1"/>
</dbReference>
<evidence type="ECO:0000313" key="3">
    <source>
        <dbReference type="EMBL" id="SAM09587.1"/>
    </source>
</evidence>
<dbReference type="InterPro" id="IPR001810">
    <property type="entry name" value="F-box_dom"/>
</dbReference>
<feature type="compositionally biased region" description="Polar residues" evidence="1">
    <location>
        <begin position="503"/>
        <end position="512"/>
    </location>
</feature>
<feature type="domain" description="F-box" evidence="2">
    <location>
        <begin position="1"/>
        <end position="42"/>
    </location>
</feature>
<evidence type="ECO:0000313" key="4">
    <source>
        <dbReference type="Proteomes" id="UP000078561"/>
    </source>
</evidence>
<accession>A0A163KA49</accession>
<name>A0A163KA49_ABSGL</name>
<feature type="region of interest" description="Disordered" evidence="1">
    <location>
        <begin position="493"/>
        <end position="512"/>
    </location>
</feature>
<sequence length="686" mass="79239">MDLPPELLGSIFQHLSPQRLPQCALVCRSWLHAARKQLYHTIVVYSFDQTKRLIASVNDNNSNPPLGHLIRNIVGVPSGLEIKDIKVLELHCSYLERIDLSNPTYVPLWYHLKQLSLTSISFRDWRIGQWLTHRGHQLDQLTTNLDAFWSHYSPYASFTMVVMTCPIGHFANLTSLTLAKGDTTSYYSPQHSDPELELDPHLLQTIHDACPVLTSIKFVYPRLPVSFKNMTTTVTDPPVTTITTTTTITTIRRFEKIRTLDLKISSRTSSVFFDLFATMYPYIERLDLEIEEVNKDDDIRRRLRTPQLFNNYRARLLNMATSFKNLKEMRLHTSLTHDILEVYWAHHGWIDWVDSHSLLQGPDDDNGGTTVDDSVSIGQKVSYRKRFERFDITCRNGRDLNDWIYIGNGTSLVQLSHLSISLDMLLPELMTNALFRGQQLWPYLTTLDLQTSKYKIIVMDILLSAAPLLLSLKLDVVTFKSLLWGSRQSVEQQQQQMVDGGDDTNQTGNHDNNIPLHGLEELHLSNCELPAMDMITQWMARCPKLKRLSGRRLDFYDDPSMMARPGLPLVSINEWRPYSENDYIQASPLIHINAPHHQLEFVSLEDIRYHSVRSYQYGLLLSAVVEQLWRSPNYNHGYYTDRHLDYYLAFPSTVFYTDPYPHTGALIQSPKAYVKLTCQSLDNFVW</sequence>